<dbReference type="AlphaFoldDB" id="A0A183U3V9"/>
<gene>
    <name evidence="1" type="ORF">TCNE_LOCUS3178</name>
</gene>
<evidence type="ECO:0000313" key="3">
    <source>
        <dbReference type="WBParaSite" id="TCNE_0000317901-mRNA-1"/>
    </source>
</evidence>
<proteinExistence type="predicted"/>
<name>A0A183U3V9_TOXCA</name>
<protein>
    <submittedName>
        <fullName evidence="3">Abhydrolase_4 domain-containing protein</fullName>
    </submittedName>
</protein>
<evidence type="ECO:0000313" key="1">
    <source>
        <dbReference type="EMBL" id="VDM28895.1"/>
    </source>
</evidence>
<organism evidence="2 3">
    <name type="scientific">Toxocara canis</name>
    <name type="common">Canine roundworm</name>
    <dbReference type="NCBI Taxonomy" id="6265"/>
    <lineage>
        <taxon>Eukaryota</taxon>
        <taxon>Metazoa</taxon>
        <taxon>Ecdysozoa</taxon>
        <taxon>Nematoda</taxon>
        <taxon>Chromadorea</taxon>
        <taxon>Rhabditida</taxon>
        <taxon>Spirurina</taxon>
        <taxon>Ascaridomorpha</taxon>
        <taxon>Ascaridoidea</taxon>
        <taxon>Toxocaridae</taxon>
        <taxon>Toxocara</taxon>
    </lineage>
</organism>
<dbReference type="WBParaSite" id="TCNE_0000317901-mRNA-1">
    <property type="protein sequence ID" value="TCNE_0000317901-mRNA-1"/>
    <property type="gene ID" value="TCNE_0000317901"/>
</dbReference>
<reference evidence="1 2" key="2">
    <citation type="submission" date="2018-11" db="EMBL/GenBank/DDBJ databases">
        <authorList>
            <consortium name="Pathogen Informatics"/>
        </authorList>
    </citation>
    <scope>NUCLEOTIDE SEQUENCE [LARGE SCALE GENOMIC DNA]</scope>
</reference>
<dbReference type="EMBL" id="UYWY01003835">
    <property type="protein sequence ID" value="VDM28895.1"/>
    <property type="molecule type" value="Genomic_DNA"/>
</dbReference>
<keyword evidence="2" id="KW-1185">Reference proteome</keyword>
<reference evidence="3" key="1">
    <citation type="submission" date="2016-06" db="UniProtKB">
        <authorList>
            <consortium name="WormBaseParasite"/>
        </authorList>
    </citation>
    <scope>IDENTIFICATION</scope>
</reference>
<evidence type="ECO:0000313" key="2">
    <source>
        <dbReference type="Proteomes" id="UP000050794"/>
    </source>
</evidence>
<sequence>RKESVKNRFRRCVEKICPRLAIIEGNYDPYGVFMKRELKSTTTMKKAVELGQAHLQYPRKLLKYIVMKVIVDRKRDYSSADPWAVFFYSLYKPKKPFRYGFASGIETERARAWLSPGSKPELECSQPECIRTAAKRLRRAEMSQTRHEVVVIFHPDVSLFSEW</sequence>
<dbReference type="Proteomes" id="UP000050794">
    <property type="component" value="Unassembled WGS sequence"/>
</dbReference>
<accession>A0A183U3V9</accession>